<accession>A0A8S1UX97</accession>
<organism evidence="1 2">
    <name type="scientific">Paramecium octaurelia</name>
    <dbReference type="NCBI Taxonomy" id="43137"/>
    <lineage>
        <taxon>Eukaryota</taxon>
        <taxon>Sar</taxon>
        <taxon>Alveolata</taxon>
        <taxon>Ciliophora</taxon>
        <taxon>Intramacronucleata</taxon>
        <taxon>Oligohymenophorea</taxon>
        <taxon>Peniculida</taxon>
        <taxon>Parameciidae</taxon>
        <taxon>Paramecium</taxon>
    </lineage>
</organism>
<dbReference type="AlphaFoldDB" id="A0A8S1UX97"/>
<dbReference type="EMBL" id="CAJJDP010000052">
    <property type="protein sequence ID" value="CAD8168897.1"/>
    <property type="molecule type" value="Genomic_DNA"/>
</dbReference>
<evidence type="ECO:0000313" key="1">
    <source>
        <dbReference type="EMBL" id="CAD8168897.1"/>
    </source>
</evidence>
<evidence type="ECO:0000313" key="2">
    <source>
        <dbReference type="Proteomes" id="UP000683925"/>
    </source>
</evidence>
<comment type="caution">
    <text evidence="1">The sequence shown here is derived from an EMBL/GenBank/DDBJ whole genome shotgun (WGS) entry which is preliminary data.</text>
</comment>
<name>A0A8S1UX97_PAROT</name>
<protein>
    <submittedName>
        <fullName evidence="1">Uncharacterized protein</fullName>
    </submittedName>
</protein>
<keyword evidence="2" id="KW-1185">Reference proteome</keyword>
<proteinExistence type="predicted"/>
<dbReference type="OrthoDB" id="310661at2759"/>
<gene>
    <name evidence="1" type="ORF">POCTA_138.1.T0520233</name>
</gene>
<dbReference type="OMA" id="TEYQNTI"/>
<dbReference type="Proteomes" id="UP000683925">
    <property type="component" value="Unassembled WGS sequence"/>
</dbReference>
<sequence>MIVVEPSQYNQYLIKSLLNNQFFTIDKQDLLKYSQITAEQCSQEFHWTIISVDQLQNFNHKYSLRFGEFIQMTTNKPQNQNQTLSKVTLLIQLPDKYIISGQSFSRLKDILVQKQPCVLQRSDDNLYLTIEKDRIIFLDYPNLGSYFQLIPLNDSGLKIQRDIIKFQYEYEIRNYVTGYSLNIKQDSVNFKSPLLSVIRSNKKNEKWQLIEQEDFHNQFQFFNFAHKLYIHTEEIIVNLISANPPKINWEIQTIDNQEFSYGVPFTIQNSFTKNFLTMNAFNLKCIHNFEQEVFQSEQLQPESLWIIFQHQI</sequence>
<reference evidence="1" key="1">
    <citation type="submission" date="2021-01" db="EMBL/GenBank/DDBJ databases">
        <authorList>
            <consortium name="Genoscope - CEA"/>
            <person name="William W."/>
        </authorList>
    </citation>
    <scope>NUCLEOTIDE SEQUENCE</scope>
</reference>